<comment type="pathway">
    <text evidence="6">Cofactor biosynthesis; adenosylcobalamin biosynthesis; adenosylcobalamin from cob(II)yrinate a,c-diamide: step 5/7.</text>
</comment>
<dbReference type="PIRSF" id="PIRSF006135">
    <property type="entry name" value="CobU"/>
    <property type="match status" value="1"/>
</dbReference>
<evidence type="ECO:0000256" key="9">
    <source>
        <dbReference type="ARBA" id="ARBA00012523"/>
    </source>
</evidence>
<dbReference type="EC" id="2.7.7.62" evidence="9"/>
<comment type="caution">
    <text evidence="18">The sequence shown here is derived from an EMBL/GenBank/DDBJ whole genome shotgun (WGS) entry which is preliminary data.</text>
</comment>
<evidence type="ECO:0000256" key="5">
    <source>
        <dbReference type="ARBA" id="ARBA00004692"/>
    </source>
</evidence>
<dbReference type="Pfam" id="PF02283">
    <property type="entry name" value="CobU"/>
    <property type="match status" value="1"/>
</dbReference>
<gene>
    <name evidence="18" type="primary">cobU</name>
    <name evidence="18" type="ORF">H6G05_23500</name>
</gene>
<evidence type="ECO:0000256" key="13">
    <source>
        <dbReference type="ARBA" id="ARBA00022777"/>
    </source>
</evidence>
<comment type="similarity">
    <text evidence="7">Belongs to the CobU/CobP family.</text>
</comment>
<comment type="pathway">
    <text evidence="5">Cofactor biosynthesis; adenosylcobalamin biosynthesis; adenosylcobalamin from cob(II)yrinate a,c-diamide: step 6/7.</text>
</comment>
<evidence type="ECO:0000256" key="2">
    <source>
        <dbReference type="ARBA" id="ARBA00000711"/>
    </source>
</evidence>
<keyword evidence="15" id="KW-0342">GTP-binding</keyword>
<evidence type="ECO:0000256" key="1">
    <source>
        <dbReference type="ARBA" id="ARBA00000312"/>
    </source>
</evidence>
<comment type="catalytic activity">
    <reaction evidence="3">
        <text>adenosylcob(III)inamide + GTP = adenosylcob(III)inamide phosphate + GDP + H(+)</text>
        <dbReference type="Rhea" id="RHEA:15765"/>
        <dbReference type="ChEBI" id="CHEBI:2480"/>
        <dbReference type="ChEBI" id="CHEBI:15378"/>
        <dbReference type="ChEBI" id="CHEBI:37565"/>
        <dbReference type="ChEBI" id="CHEBI:58189"/>
        <dbReference type="ChEBI" id="CHEBI:58502"/>
        <dbReference type="EC" id="2.7.1.156"/>
    </reaction>
</comment>
<organism evidence="18 19">
    <name type="scientific">Phormidium tenue FACHB-1050</name>
    <dbReference type="NCBI Taxonomy" id="2692857"/>
    <lineage>
        <taxon>Bacteria</taxon>
        <taxon>Bacillati</taxon>
        <taxon>Cyanobacteriota</taxon>
        <taxon>Cyanophyceae</taxon>
        <taxon>Oscillatoriophycideae</taxon>
        <taxon>Oscillatoriales</taxon>
        <taxon>Oscillatoriaceae</taxon>
        <taxon>Phormidium</taxon>
    </lineage>
</organism>
<evidence type="ECO:0000256" key="11">
    <source>
        <dbReference type="ARBA" id="ARBA00022679"/>
    </source>
</evidence>
<keyword evidence="13 18" id="KW-0418">Kinase</keyword>
<dbReference type="CDD" id="cd00544">
    <property type="entry name" value="CobU"/>
    <property type="match status" value="1"/>
</dbReference>
<evidence type="ECO:0000256" key="7">
    <source>
        <dbReference type="ARBA" id="ARBA00007490"/>
    </source>
</evidence>
<dbReference type="GO" id="GO:0043752">
    <property type="term" value="F:adenosylcobinamide kinase activity"/>
    <property type="evidence" value="ECO:0007669"/>
    <property type="project" value="UniProtKB-EC"/>
</dbReference>
<keyword evidence="14" id="KW-0067">ATP-binding</keyword>
<reference evidence="18 19" key="1">
    <citation type="journal article" date="2020" name="ISME J.">
        <title>Comparative genomics reveals insights into cyanobacterial evolution and habitat adaptation.</title>
        <authorList>
            <person name="Chen M.Y."/>
            <person name="Teng W.K."/>
            <person name="Zhao L."/>
            <person name="Hu C.X."/>
            <person name="Zhou Y.K."/>
            <person name="Han B.P."/>
            <person name="Song L.R."/>
            <person name="Shu W.S."/>
        </authorList>
    </citation>
    <scope>NUCLEOTIDE SEQUENCE [LARGE SCALE GENOMIC DNA]</scope>
    <source>
        <strain evidence="18 19">FACHB-1050</strain>
    </source>
</reference>
<dbReference type="Proteomes" id="UP000618445">
    <property type="component" value="Unassembled WGS sequence"/>
</dbReference>
<proteinExistence type="inferred from homology"/>
<evidence type="ECO:0000313" key="18">
    <source>
        <dbReference type="EMBL" id="MBD2319791.1"/>
    </source>
</evidence>
<protein>
    <recommendedName>
        <fullName evidence="16">Adenosylcobinamide kinase</fullName>
        <ecNumber evidence="8">2.7.1.156</ecNumber>
        <ecNumber evidence="9">2.7.7.62</ecNumber>
    </recommendedName>
    <alternativeName>
        <fullName evidence="17">Adenosylcobinamide-phosphate guanylyltransferase</fullName>
    </alternativeName>
</protein>
<sequence>MITLVTGATRSGKSEWAEHLAMRSQKNVIYIATATRYADDAEWEARLQKHYDRRPESWQVLEIPIELAQAILDLASNSSNYILVDSLGTWLANLLDKDEEEWAKIEHELLQVIQTCIVENELLHAVQGCIVDITFVAEEVGWGIVPAYELGRTFRDRLGGLSRKIGAIADAVYLVTGGYAVNLTQIGERLPSS</sequence>
<dbReference type="EMBL" id="JACJQY010000065">
    <property type="protein sequence ID" value="MBD2319791.1"/>
    <property type="molecule type" value="Genomic_DNA"/>
</dbReference>
<evidence type="ECO:0000256" key="12">
    <source>
        <dbReference type="ARBA" id="ARBA00022741"/>
    </source>
</evidence>
<accession>A0ABR8CHJ3</accession>
<dbReference type="InterPro" id="IPR027417">
    <property type="entry name" value="P-loop_NTPase"/>
</dbReference>
<keyword evidence="19" id="KW-1185">Reference proteome</keyword>
<evidence type="ECO:0000256" key="14">
    <source>
        <dbReference type="ARBA" id="ARBA00022840"/>
    </source>
</evidence>
<evidence type="ECO:0000256" key="17">
    <source>
        <dbReference type="ARBA" id="ARBA00030571"/>
    </source>
</evidence>
<comment type="function">
    <text evidence="4">Catalyzes ATP-dependent phosphorylation of adenosylcobinamide and addition of GMP to adenosylcobinamide phosphate.</text>
</comment>
<dbReference type="GO" id="GO:0008820">
    <property type="term" value="F:cobinamide phosphate guanylyltransferase activity"/>
    <property type="evidence" value="ECO:0007669"/>
    <property type="project" value="UniProtKB-EC"/>
</dbReference>
<dbReference type="RefSeq" id="WP_190582163.1">
    <property type="nucleotide sequence ID" value="NZ_CAWPQU010000062.1"/>
</dbReference>
<keyword evidence="12" id="KW-0547">Nucleotide-binding</keyword>
<keyword evidence="18" id="KW-0548">Nucleotidyltransferase</keyword>
<comment type="catalytic activity">
    <reaction evidence="1">
        <text>adenosylcob(III)inamide + ATP = adenosylcob(III)inamide phosphate + ADP + H(+)</text>
        <dbReference type="Rhea" id="RHEA:15769"/>
        <dbReference type="ChEBI" id="CHEBI:2480"/>
        <dbReference type="ChEBI" id="CHEBI:15378"/>
        <dbReference type="ChEBI" id="CHEBI:30616"/>
        <dbReference type="ChEBI" id="CHEBI:58502"/>
        <dbReference type="ChEBI" id="CHEBI:456216"/>
        <dbReference type="EC" id="2.7.1.156"/>
    </reaction>
</comment>
<dbReference type="NCBIfam" id="NF004469">
    <property type="entry name" value="PRK05800.1"/>
    <property type="match status" value="1"/>
</dbReference>
<dbReference type="Gene3D" id="3.40.50.300">
    <property type="entry name" value="P-loop containing nucleotide triphosphate hydrolases"/>
    <property type="match status" value="1"/>
</dbReference>
<name>A0ABR8CHJ3_9CYAN</name>
<dbReference type="SUPFAM" id="SSF52540">
    <property type="entry name" value="P-loop containing nucleoside triphosphate hydrolases"/>
    <property type="match status" value="1"/>
</dbReference>
<keyword evidence="10" id="KW-0169">Cobalamin biosynthesis</keyword>
<comment type="catalytic activity">
    <reaction evidence="2">
        <text>adenosylcob(III)inamide phosphate + GTP + H(+) = adenosylcob(III)inamide-GDP + diphosphate</text>
        <dbReference type="Rhea" id="RHEA:22712"/>
        <dbReference type="ChEBI" id="CHEBI:15378"/>
        <dbReference type="ChEBI" id="CHEBI:33019"/>
        <dbReference type="ChEBI" id="CHEBI:37565"/>
        <dbReference type="ChEBI" id="CHEBI:58502"/>
        <dbReference type="ChEBI" id="CHEBI:60487"/>
        <dbReference type="EC" id="2.7.7.62"/>
    </reaction>
</comment>
<keyword evidence="11 18" id="KW-0808">Transferase</keyword>
<evidence type="ECO:0000313" key="19">
    <source>
        <dbReference type="Proteomes" id="UP000618445"/>
    </source>
</evidence>
<dbReference type="InterPro" id="IPR003203">
    <property type="entry name" value="CobU/CobP"/>
</dbReference>
<evidence type="ECO:0000256" key="16">
    <source>
        <dbReference type="ARBA" id="ARBA00029570"/>
    </source>
</evidence>
<evidence type="ECO:0000256" key="3">
    <source>
        <dbReference type="ARBA" id="ARBA00001522"/>
    </source>
</evidence>
<evidence type="ECO:0000256" key="6">
    <source>
        <dbReference type="ARBA" id="ARBA00005159"/>
    </source>
</evidence>
<evidence type="ECO:0000256" key="8">
    <source>
        <dbReference type="ARBA" id="ARBA00012016"/>
    </source>
</evidence>
<evidence type="ECO:0000256" key="15">
    <source>
        <dbReference type="ARBA" id="ARBA00023134"/>
    </source>
</evidence>
<evidence type="ECO:0000256" key="10">
    <source>
        <dbReference type="ARBA" id="ARBA00022573"/>
    </source>
</evidence>
<dbReference type="EC" id="2.7.1.156" evidence="8"/>
<evidence type="ECO:0000256" key="4">
    <source>
        <dbReference type="ARBA" id="ARBA00003889"/>
    </source>
</evidence>
<dbReference type="PANTHER" id="PTHR34848">
    <property type="match status" value="1"/>
</dbReference>
<dbReference type="PANTHER" id="PTHR34848:SF1">
    <property type="entry name" value="BIFUNCTIONAL ADENOSYLCOBALAMIN BIOSYNTHESIS PROTEIN COBU"/>
    <property type="match status" value="1"/>
</dbReference>